<dbReference type="GO" id="GO:0016881">
    <property type="term" value="F:acid-amino acid ligase activity"/>
    <property type="evidence" value="ECO:0007669"/>
    <property type="project" value="UniProtKB-ARBA"/>
</dbReference>
<dbReference type="Gene3D" id="1.10.510.40">
    <property type="match status" value="1"/>
</dbReference>
<comment type="caution">
    <text evidence="3">The sequence shown here is derived from an EMBL/GenBank/DDBJ whole genome shotgun (WGS) entry which is preliminary data.</text>
</comment>
<dbReference type="PANTHER" id="PTHR34384:SF5">
    <property type="entry name" value="L-2,3-DIAMINOPROPANOATE--CITRATE LIGASE"/>
    <property type="match status" value="1"/>
</dbReference>
<dbReference type="EMBL" id="JARJCW010000010">
    <property type="protein sequence ID" value="KAJ7220103.1"/>
    <property type="molecule type" value="Genomic_DNA"/>
</dbReference>
<dbReference type="InterPro" id="IPR037455">
    <property type="entry name" value="LucA/IucC-like"/>
</dbReference>
<evidence type="ECO:0000259" key="2">
    <source>
        <dbReference type="Pfam" id="PF06276"/>
    </source>
</evidence>
<dbReference type="GO" id="GO:0019290">
    <property type="term" value="P:siderophore biosynthetic process"/>
    <property type="evidence" value="ECO:0007669"/>
    <property type="project" value="InterPro"/>
</dbReference>
<dbReference type="Pfam" id="PF06276">
    <property type="entry name" value="FhuF"/>
    <property type="match status" value="1"/>
</dbReference>
<dbReference type="PANTHER" id="PTHR34384">
    <property type="entry name" value="L-2,3-DIAMINOPROPANOATE--CITRATE LIGASE"/>
    <property type="match status" value="1"/>
</dbReference>
<proteinExistence type="predicted"/>
<feature type="domain" description="Aerobactin siderophore biosynthesis IucA/IucC N-terminal" evidence="1">
    <location>
        <begin position="208"/>
        <end position="429"/>
    </location>
</feature>
<reference evidence="3" key="1">
    <citation type="submission" date="2023-03" db="EMBL/GenBank/DDBJ databases">
        <title>Massive genome expansion in bonnet fungi (Mycena s.s.) driven by repeated elements and novel gene families across ecological guilds.</title>
        <authorList>
            <consortium name="Lawrence Berkeley National Laboratory"/>
            <person name="Harder C.B."/>
            <person name="Miyauchi S."/>
            <person name="Viragh M."/>
            <person name="Kuo A."/>
            <person name="Thoen E."/>
            <person name="Andreopoulos B."/>
            <person name="Lu D."/>
            <person name="Skrede I."/>
            <person name="Drula E."/>
            <person name="Henrissat B."/>
            <person name="Morin E."/>
            <person name="Kohler A."/>
            <person name="Barry K."/>
            <person name="LaButti K."/>
            <person name="Morin E."/>
            <person name="Salamov A."/>
            <person name="Lipzen A."/>
            <person name="Mereny Z."/>
            <person name="Hegedus B."/>
            <person name="Baldrian P."/>
            <person name="Stursova M."/>
            <person name="Weitz H."/>
            <person name="Taylor A."/>
            <person name="Grigoriev I.V."/>
            <person name="Nagy L.G."/>
            <person name="Martin F."/>
            <person name="Kauserud H."/>
        </authorList>
    </citation>
    <scope>NUCLEOTIDE SEQUENCE</scope>
    <source>
        <strain evidence="3">9144</strain>
    </source>
</reference>
<dbReference type="InterPro" id="IPR007310">
    <property type="entry name" value="Aerobactin_biosyn_IucA/IucC_N"/>
</dbReference>
<dbReference type="AlphaFoldDB" id="A0AAD6YJT2"/>
<organism evidence="3 4">
    <name type="scientific">Mycena pura</name>
    <dbReference type="NCBI Taxonomy" id="153505"/>
    <lineage>
        <taxon>Eukaryota</taxon>
        <taxon>Fungi</taxon>
        <taxon>Dikarya</taxon>
        <taxon>Basidiomycota</taxon>
        <taxon>Agaricomycotina</taxon>
        <taxon>Agaricomycetes</taxon>
        <taxon>Agaricomycetidae</taxon>
        <taxon>Agaricales</taxon>
        <taxon>Marasmiineae</taxon>
        <taxon>Mycenaceae</taxon>
        <taxon>Mycena</taxon>
    </lineage>
</organism>
<keyword evidence="4" id="KW-1185">Reference proteome</keyword>
<dbReference type="Pfam" id="PF04183">
    <property type="entry name" value="IucA_IucC"/>
    <property type="match status" value="1"/>
</dbReference>
<accession>A0AAD6YJT2</accession>
<sequence>MPERTLKFPDLPPAQRAAFGTAARLLSCLVTESLVRAIYVELSSGDRDNTFSAAAVCLLGDVSARPPPDVAVPYKASDILAIVPLVHVPVFKHDGTDPRGREIGLLDPMDMLPLVFEFTTGASPASDHAALAKTLLKTIHGPGWDLSGAPPLVPLRSPLLLWETFGRSMNIQDDVLKDITAEFESSVLWQQHSFENPPLAPQFSDPSIVWEQSIVEGHPTHPMHKTRMFLPPIPDVIPGSYDLYNAKLRFVAVPRENLKITYDFEKYIAPLVASASARAGKELVVPENFVVVPVHELQVHHIQAKFPDAVIFSPDFFLPILGQQSIRSVVVPNAYHELSLKLGVGLKLTSAIRTISPASAYLGPRFSAQVVPALTMDRTIITVARELASVVHAHPEGDTAKHCAAIIREAYENTSEERGERLIVCTALVEKGHAGEGGHEYAVIRVFELDTEERRIAWLDKFVKLFFEAFLPPVLHNGVAFECHPQNCVARFDMTTKELKGFIIRDFGGLRVHRESLRASTGVELDFLEGHSIIAEDRDDVYARMYHTVMHNHLQQLIRVLGLHYNGVGWEIVRRHLREVIPREHGLYTAWLAAERKTFPGKCFMRMRFEGMYRFHLHAPFPNLILYEGVDTEAAQSIRLL</sequence>
<name>A0AAD6YJT2_9AGAR</name>
<evidence type="ECO:0000313" key="4">
    <source>
        <dbReference type="Proteomes" id="UP001219525"/>
    </source>
</evidence>
<evidence type="ECO:0000259" key="1">
    <source>
        <dbReference type="Pfam" id="PF04183"/>
    </source>
</evidence>
<protein>
    <submittedName>
        <fullName evidence="3">IucC family-domain-containing protein</fullName>
    </submittedName>
</protein>
<dbReference type="Proteomes" id="UP001219525">
    <property type="component" value="Unassembled WGS sequence"/>
</dbReference>
<dbReference type="InterPro" id="IPR022770">
    <property type="entry name" value="IucA/IucC-like_C"/>
</dbReference>
<evidence type="ECO:0000313" key="3">
    <source>
        <dbReference type="EMBL" id="KAJ7220103.1"/>
    </source>
</evidence>
<feature type="domain" description="Aerobactin siderophore biosynthesis IucA/IucC-like C-terminal" evidence="2">
    <location>
        <begin position="457"/>
        <end position="611"/>
    </location>
</feature>
<gene>
    <name evidence="3" type="ORF">GGX14DRAFT_585588</name>
</gene>